<sequence>MEAAVGMKVRPTVTQIKGVNLLRCSVRNYGKITELLLSLEHQEIFLQNSISKRATLCWGVKKPLDSPECVTSGHCILAGRNGARAQRLWKATGRMIPSAIRDPSGFSVLQGLAREMGRKIFDLMPPHNSAEITENAAMSENSEHGKHRGHKRTTLRDCDNEVEYFSLESFSPDT</sequence>
<dbReference type="AlphaFoldDB" id="A0AAV4VS50"/>
<organism evidence="1 2">
    <name type="scientific">Caerostris darwini</name>
    <dbReference type="NCBI Taxonomy" id="1538125"/>
    <lineage>
        <taxon>Eukaryota</taxon>
        <taxon>Metazoa</taxon>
        <taxon>Ecdysozoa</taxon>
        <taxon>Arthropoda</taxon>
        <taxon>Chelicerata</taxon>
        <taxon>Arachnida</taxon>
        <taxon>Araneae</taxon>
        <taxon>Araneomorphae</taxon>
        <taxon>Entelegynae</taxon>
        <taxon>Araneoidea</taxon>
        <taxon>Araneidae</taxon>
        <taxon>Caerostris</taxon>
    </lineage>
</organism>
<name>A0AAV4VS50_9ARAC</name>
<reference evidence="1 2" key="1">
    <citation type="submission" date="2021-06" db="EMBL/GenBank/DDBJ databases">
        <title>Caerostris darwini draft genome.</title>
        <authorList>
            <person name="Kono N."/>
            <person name="Arakawa K."/>
        </authorList>
    </citation>
    <scope>NUCLEOTIDE SEQUENCE [LARGE SCALE GENOMIC DNA]</scope>
</reference>
<gene>
    <name evidence="1" type="ORF">CDAR_523541</name>
</gene>
<dbReference type="Proteomes" id="UP001054837">
    <property type="component" value="Unassembled WGS sequence"/>
</dbReference>
<evidence type="ECO:0000313" key="2">
    <source>
        <dbReference type="Proteomes" id="UP001054837"/>
    </source>
</evidence>
<keyword evidence="2" id="KW-1185">Reference proteome</keyword>
<dbReference type="EMBL" id="BPLQ01013505">
    <property type="protein sequence ID" value="GIY72599.1"/>
    <property type="molecule type" value="Genomic_DNA"/>
</dbReference>
<comment type="caution">
    <text evidence="1">The sequence shown here is derived from an EMBL/GenBank/DDBJ whole genome shotgun (WGS) entry which is preliminary data.</text>
</comment>
<accession>A0AAV4VS50</accession>
<proteinExistence type="predicted"/>
<protein>
    <submittedName>
        <fullName evidence="1">Uncharacterized protein</fullName>
    </submittedName>
</protein>
<evidence type="ECO:0000313" key="1">
    <source>
        <dbReference type="EMBL" id="GIY72599.1"/>
    </source>
</evidence>